<evidence type="ECO:0000313" key="3">
    <source>
        <dbReference type="EMBL" id="ACL08162.1"/>
    </source>
</evidence>
<dbReference type="EMBL" id="CP001197">
    <property type="protein sequence ID" value="ACL08162.1"/>
    <property type="molecule type" value="Genomic_DNA"/>
</dbReference>
<dbReference type="InterPro" id="IPR001789">
    <property type="entry name" value="Sig_transdc_resp-reg_receiver"/>
</dbReference>
<name>B8DLA0_NITV9</name>
<evidence type="ECO:0000256" key="1">
    <source>
        <dbReference type="PROSITE-ProRule" id="PRU00169"/>
    </source>
</evidence>
<dbReference type="HOGENOM" id="CLU_1803047_0_0_7"/>
<reference evidence="3" key="1">
    <citation type="submission" date="2008-10" db="EMBL/GenBank/DDBJ databases">
        <title>Complete sequence of Desulfovibrio vulgaris str. 'Miyazaki F'.</title>
        <authorList>
            <person name="Lucas S."/>
            <person name="Copeland A."/>
            <person name="Lapidus A."/>
            <person name="Glavina del Rio T."/>
            <person name="Dalin E."/>
            <person name="Tice H."/>
            <person name="Bruce D."/>
            <person name="Goodwin L."/>
            <person name="Pitluck S."/>
            <person name="Sims D."/>
            <person name="Brettin T."/>
            <person name="Detter J.C."/>
            <person name="Han C."/>
            <person name="Larimer F."/>
            <person name="Land M."/>
            <person name="Hauser L."/>
            <person name="Kyrpides N."/>
            <person name="Mikhailova N."/>
            <person name="Hazen T.C."/>
            <person name="Richardson P."/>
        </authorList>
    </citation>
    <scope>NUCLEOTIDE SEQUENCE</scope>
    <source>
        <strain evidence="3">Miyazaki F</strain>
    </source>
</reference>
<dbReference type="PROSITE" id="PS50110">
    <property type="entry name" value="RESPONSE_REGULATORY"/>
    <property type="match status" value="1"/>
</dbReference>
<protein>
    <submittedName>
        <fullName evidence="3">Response regulator receiver protein</fullName>
    </submittedName>
</protein>
<dbReference type="OrthoDB" id="5454270at2"/>
<dbReference type="InterPro" id="IPR011006">
    <property type="entry name" value="CheY-like_superfamily"/>
</dbReference>
<proteinExistence type="predicted"/>
<gene>
    <name evidence="3" type="ordered locus">DvMF_1211</name>
</gene>
<dbReference type="STRING" id="883.DvMF_1211"/>
<evidence type="ECO:0000259" key="2">
    <source>
        <dbReference type="PROSITE" id="PS50110"/>
    </source>
</evidence>
<dbReference type="AlphaFoldDB" id="B8DLA0"/>
<dbReference type="SUPFAM" id="SSF52172">
    <property type="entry name" value="CheY-like"/>
    <property type="match status" value="1"/>
</dbReference>
<organism evidence="3">
    <name type="scientific">Nitratidesulfovibrio vulgaris (strain DSM 19637 / Miyazaki F)</name>
    <name type="common">Desulfovibrio vulgaris</name>
    <dbReference type="NCBI Taxonomy" id="883"/>
    <lineage>
        <taxon>Bacteria</taxon>
        <taxon>Pseudomonadati</taxon>
        <taxon>Thermodesulfobacteriota</taxon>
        <taxon>Desulfovibrionia</taxon>
        <taxon>Desulfovibrionales</taxon>
        <taxon>Desulfovibrionaceae</taxon>
        <taxon>Nitratidesulfovibrio</taxon>
    </lineage>
</organism>
<dbReference type="GO" id="GO:0000160">
    <property type="term" value="P:phosphorelay signal transduction system"/>
    <property type="evidence" value="ECO:0007669"/>
    <property type="project" value="InterPro"/>
</dbReference>
<comment type="caution">
    <text evidence="1">Lacks conserved residue(s) required for the propagation of feature annotation.</text>
</comment>
<accession>B8DLA0</accession>
<feature type="domain" description="Response regulatory" evidence="2">
    <location>
        <begin position="5"/>
        <end position="119"/>
    </location>
</feature>
<dbReference type="KEGG" id="dvm:DvMF_1211"/>
<dbReference type="Gene3D" id="3.40.50.2300">
    <property type="match status" value="1"/>
</dbReference>
<sequence length="143" mass="15128">MWMTSVLVFDTDTSFARHVAELLGGGGSACVVAAEPDDARRLLATGGFSVFLFGCAEGPPCPLGLLDSARRLAPHMGVILMVRPDQVRLSIQCMKRGIDDDILIPFDMDSMLRKVASVAQRRRLAPPSALATGSGAPGSRDAS</sequence>